<organism evidence="2 4">
    <name type="scientific">Dreissena polymorpha</name>
    <name type="common">Zebra mussel</name>
    <name type="synonym">Mytilus polymorpha</name>
    <dbReference type="NCBI Taxonomy" id="45954"/>
    <lineage>
        <taxon>Eukaryota</taxon>
        <taxon>Metazoa</taxon>
        <taxon>Spiralia</taxon>
        <taxon>Lophotrochozoa</taxon>
        <taxon>Mollusca</taxon>
        <taxon>Bivalvia</taxon>
        <taxon>Autobranchia</taxon>
        <taxon>Heteroconchia</taxon>
        <taxon>Euheterodonta</taxon>
        <taxon>Imparidentia</taxon>
        <taxon>Neoheterodontei</taxon>
        <taxon>Myida</taxon>
        <taxon>Dreissenoidea</taxon>
        <taxon>Dreissenidae</taxon>
        <taxon>Dreissena</taxon>
    </lineage>
</organism>
<evidence type="ECO:0000313" key="2">
    <source>
        <dbReference type="EMBL" id="KAH3805698.1"/>
    </source>
</evidence>
<proteinExistence type="predicted"/>
<feature type="region of interest" description="Disordered" evidence="1">
    <location>
        <begin position="193"/>
        <end position="235"/>
    </location>
</feature>
<feature type="region of interest" description="Disordered" evidence="1">
    <location>
        <begin position="134"/>
        <end position="157"/>
    </location>
</feature>
<evidence type="ECO:0000313" key="4">
    <source>
        <dbReference type="Proteomes" id="UP000828390"/>
    </source>
</evidence>
<feature type="compositionally biased region" description="Low complexity" evidence="1">
    <location>
        <begin position="52"/>
        <end position="61"/>
    </location>
</feature>
<sequence length="262" mass="30009">MQTLIYKCTCTYKLLLLLQLKSKLPPPTATSTTPYSVDEEDSCSTSGLITDTPKSSTSKPSENFSSAISGRMDQFMDMQNRLVQHMVRPNTDRMKEAFFEYVRESVYDISPNLWVDMHRDIMKTVLVYKEKDNDLKRDQQCPPPPTTTTGPARSVCSQPLPPLWPSTVQNPVSVWGSADPAWVNQQVPYYQQSSQHNQSQRYFNPQHQQNQRLSSSRRNNIPLYRNSDNQEFSNPTLYSTPLSTILLTHRRTTASHLSIPQC</sequence>
<dbReference type="EMBL" id="JAIWYP010000006">
    <property type="protein sequence ID" value="KAH3805698.1"/>
    <property type="molecule type" value="Genomic_DNA"/>
</dbReference>
<feature type="region of interest" description="Disordered" evidence="1">
    <location>
        <begin position="26"/>
        <end position="66"/>
    </location>
</feature>
<dbReference type="EMBL" id="JAIWYP010000005">
    <property type="protein sequence ID" value="KAH3816063.1"/>
    <property type="molecule type" value="Genomic_DNA"/>
</dbReference>
<keyword evidence="4" id="KW-1185">Reference proteome</keyword>
<dbReference type="AlphaFoldDB" id="A0A9D4JEI0"/>
<evidence type="ECO:0000313" key="3">
    <source>
        <dbReference type="EMBL" id="KAH3816063.1"/>
    </source>
</evidence>
<comment type="caution">
    <text evidence="2">The sequence shown here is derived from an EMBL/GenBank/DDBJ whole genome shotgun (WGS) entry which is preliminary data.</text>
</comment>
<dbReference type="Proteomes" id="UP000828390">
    <property type="component" value="Unassembled WGS sequence"/>
</dbReference>
<name>A0A9D4JEI0_DREPO</name>
<accession>A0A9D4JEI0</accession>
<reference evidence="2" key="1">
    <citation type="journal article" date="2019" name="bioRxiv">
        <title>The Genome of the Zebra Mussel, Dreissena polymorpha: A Resource for Invasive Species Research.</title>
        <authorList>
            <person name="McCartney M.A."/>
            <person name="Auch B."/>
            <person name="Kono T."/>
            <person name="Mallez S."/>
            <person name="Zhang Y."/>
            <person name="Obille A."/>
            <person name="Becker A."/>
            <person name="Abrahante J.E."/>
            <person name="Garbe J."/>
            <person name="Badalamenti J.P."/>
            <person name="Herman A."/>
            <person name="Mangelson H."/>
            <person name="Liachko I."/>
            <person name="Sullivan S."/>
            <person name="Sone E.D."/>
            <person name="Koren S."/>
            <person name="Silverstein K.A.T."/>
            <person name="Beckman K.B."/>
            <person name="Gohl D.M."/>
        </authorList>
    </citation>
    <scope>NUCLEOTIDE SEQUENCE</scope>
    <source>
        <strain evidence="2">Duluth1</strain>
        <tissue evidence="2">Whole animal</tissue>
    </source>
</reference>
<feature type="compositionally biased region" description="Polar residues" evidence="1">
    <location>
        <begin position="201"/>
        <end position="219"/>
    </location>
</feature>
<feature type="compositionally biased region" description="Polar residues" evidence="1">
    <location>
        <begin position="226"/>
        <end position="235"/>
    </location>
</feature>
<gene>
    <name evidence="3" type="ORF">DPMN_117570</name>
    <name evidence="2" type="ORF">DPMN_134005</name>
</gene>
<reference evidence="2" key="2">
    <citation type="submission" date="2020-11" db="EMBL/GenBank/DDBJ databases">
        <authorList>
            <person name="McCartney M.A."/>
            <person name="Auch B."/>
            <person name="Kono T."/>
            <person name="Mallez S."/>
            <person name="Becker A."/>
            <person name="Gohl D.M."/>
            <person name="Silverstein K.A.T."/>
            <person name="Koren S."/>
            <person name="Bechman K.B."/>
            <person name="Herman A."/>
            <person name="Abrahante J.E."/>
            <person name="Garbe J."/>
        </authorList>
    </citation>
    <scope>NUCLEOTIDE SEQUENCE</scope>
    <source>
        <strain evidence="2">Duluth1</strain>
        <tissue evidence="2">Whole animal</tissue>
    </source>
</reference>
<evidence type="ECO:0000256" key="1">
    <source>
        <dbReference type="SAM" id="MobiDB-lite"/>
    </source>
</evidence>
<protein>
    <submittedName>
        <fullName evidence="2">Uncharacterized protein</fullName>
    </submittedName>
</protein>